<dbReference type="RefSeq" id="XP_013335280.1">
    <property type="nucleotide sequence ID" value="XM_013479826.1"/>
</dbReference>
<dbReference type="Proteomes" id="UP000030763">
    <property type="component" value="Unassembled WGS sequence"/>
</dbReference>
<organism evidence="1 2">
    <name type="scientific">Eimeria maxima</name>
    <name type="common">Coccidian parasite</name>
    <dbReference type="NCBI Taxonomy" id="5804"/>
    <lineage>
        <taxon>Eukaryota</taxon>
        <taxon>Sar</taxon>
        <taxon>Alveolata</taxon>
        <taxon>Apicomplexa</taxon>
        <taxon>Conoidasida</taxon>
        <taxon>Coccidia</taxon>
        <taxon>Eucoccidiorida</taxon>
        <taxon>Eimeriorina</taxon>
        <taxon>Eimeriidae</taxon>
        <taxon>Eimeria</taxon>
    </lineage>
</organism>
<keyword evidence="2" id="KW-1185">Reference proteome</keyword>
<dbReference type="OrthoDB" id="10255247at2759"/>
<protein>
    <submittedName>
        <fullName evidence="1">Uncharacterized protein</fullName>
    </submittedName>
</protein>
<sequence length="309" mass="34326">MQGNCAEGGKIENSDTPAICSAGNEALVKHYSINRDVLLCPTKRRLHRLYLPTSLRGGFFCKMRDYALVGHEWVNTKVGKVATLGSSSAIASRVEHTTKAYGWAFSSRTSKSILSDETTNPSAFSHSSSIPSYMYTLASLQQAGLGDTRIIVYICLQVGKPEVQEISSSIEQNELTLTSTARDKEAEICKRPPKPTKGDIAGLQELNSFTKTVNQTMQSYQAEQSQPVVKVEQLLSSLRKRFDDVHAEVKKRTEEVARYKEGIRQADSAEHQVTNDRARIHQVKQTLDYDTDPQYASQLSVCSSNKDVQ</sequence>
<proteinExistence type="predicted"/>
<evidence type="ECO:0000313" key="1">
    <source>
        <dbReference type="EMBL" id="CDJ58632.1"/>
    </source>
</evidence>
<dbReference type="AlphaFoldDB" id="U6M341"/>
<evidence type="ECO:0000313" key="2">
    <source>
        <dbReference type="Proteomes" id="UP000030763"/>
    </source>
</evidence>
<gene>
    <name evidence="1" type="ORF">EMWEY_00002790</name>
</gene>
<dbReference type="VEuPathDB" id="ToxoDB:EMWEY_00002790"/>
<reference evidence="1" key="2">
    <citation type="submission" date="2013-10" db="EMBL/GenBank/DDBJ databases">
        <authorList>
            <person name="Aslett M."/>
        </authorList>
    </citation>
    <scope>NUCLEOTIDE SEQUENCE [LARGE SCALE GENOMIC DNA]</scope>
    <source>
        <strain evidence="1">Weybridge</strain>
    </source>
</reference>
<dbReference type="EMBL" id="HG719760">
    <property type="protein sequence ID" value="CDJ58632.1"/>
    <property type="molecule type" value="Genomic_DNA"/>
</dbReference>
<dbReference type="GeneID" id="25334265"/>
<accession>U6M341</accession>
<reference evidence="1" key="1">
    <citation type="submission" date="2013-10" db="EMBL/GenBank/DDBJ databases">
        <title>Genomic analysis of the causative agents of coccidiosis in chickens.</title>
        <authorList>
            <person name="Reid A.J."/>
            <person name="Blake D."/>
            <person name="Billington K."/>
            <person name="Browne H."/>
            <person name="Dunn M."/>
            <person name="Hung S."/>
            <person name="Kawahara F."/>
            <person name="Miranda-Saavedra D."/>
            <person name="Mourier T."/>
            <person name="Nagra H."/>
            <person name="Otto T.D."/>
            <person name="Rawlings N."/>
            <person name="Sanchez A."/>
            <person name="Sanders M."/>
            <person name="Subramaniam C."/>
            <person name="Tay Y."/>
            <person name="Dear P."/>
            <person name="Doerig C."/>
            <person name="Gruber A."/>
            <person name="Parkinson J."/>
            <person name="Shirley M."/>
            <person name="Wan K.L."/>
            <person name="Berriman M."/>
            <person name="Tomley F."/>
            <person name="Pain A."/>
        </authorList>
    </citation>
    <scope>NUCLEOTIDE SEQUENCE [LARGE SCALE GENOMIC DNA]</scope>
    <source>
        <strain evidence="1">Weybridge</strain>
    </source>
</reference>
<name>U6M341_EIMMA</name>